<protein>
    <recommendedName>
        <fullName evidence="2">UPF0235 protein ACFFJ2_16540</fullName>
    </recommendedName>
</protein>
<dbReference type="NCBIfam" id="TIGR00251">
    <property type="entry name" value="DUF167 family protein"/>
    <property type="match status" value="1"/>
</dbReference>
<dbReference type="InterPro" id="IPR003746">
    <property type="entry name" value="DUF167"/>
</dbReference>
<gene>
    <name evidence="3" type="ORF">ACFFJ2_16540</name>
</gene>
<evidence type="ECO:0000313" key="3">
    <source>
        <dbReference type="EMBL" id="MFC0210009.1"/>
    </source>
</evidence>
<comment type="caution">
    <text evidence="3">The sequence shown here is derived from an EMBL/GenBank/DDBJ whole genome shotgun (WGS) entry which is preliminary data.</text>
</comment>
<dbReference type="InterPro" id="IPR036591">
    <property type="entry name" value="YggU-like_sf"/>
</dbReference>
<dbReference type="NCBIfam" id="NF002348">
    <property type="entry name" value="PRK01310.1"/>
    <property type="match status" value="1"/>
</dbReference>
<dbReference type="SMART" id="SM01152">
    <property type="entry name" value="DUF167"/>
    <property type="match status" value="1"/>
</dbReference>
<accession>A0ABV6DBH1</accession>
<evidence type="ECO:0000256" key="2">
    <source>
        <dbReference type="HAMAP-Rule" id="MF_00634"/>
    </source>
</evidence>
<dbReference type="Proteomes" id="UP001589755">
    <property type="component" value="Unassembled WGS sequence"/>
</dbReference>
<dbReference type="SUPFAM" id="SSF69786">
    <property type="entry name" value="YggU-like"/>
    <property type="match status" value="1"/>
</dbReference>
<keyword evidence="4" id="KW-1185">Reference proteome</keyword>
<evidence type="ECO:0000256" key="1">
    <source>
        <dbReference type="ARBA" id="ARBA00010364"/>
    </source>
</evidence>
<proteinExistence type="inferred from homology"/>
<dbReference type="Pfam" id="PF02594">
    <property type="entry name" value="DUF167"/>
    <property type="match status" value="1"/>
</dbReference>
<dbReference type="HAMAP" id="MF_00634">
    <property type="entry name" value="UPF0235"/>
    <property type="match status" value="1"/>
</dbReference>
<organism evidence="3 4">
    <name type="scientific">Chelativorans intermedius</name>
    <dbReference type="NCBI Taxonomy" id="515947"/>
    <lineage>
        <taxon>Bacteria</taxon>
        <taxon>Pseudomonadati</taxon>
        <taxon>Pseudomonadota</taxon>
        <taxon>Alphaproteobacteria</taxon>
        <taxon>Hyphomicrobiales</taxon>
        <taxon>Phyllobacteriaceae</taxon>
        <taxon>Chelativorans</taxon>
    </lineage>
</organism>
<dbReference type="Gene3D" id="3.30.1200.10">
    <property type="entry name" value="YggU-like"/>
    <property type="match status" value="1"/>
</dbReference>
<name>A0ABV6DBH1_9HYPH</name>
<dbReference type="EMBL" id="JBHLXD010000035">
    <property type="protein sequence ID" value="MFC0210009.1"/>
    <property type="molecule type" value="Genomic_DNA"/>
</dbReference>
<dbReference type="RefSeq" id="WP_261521335.1">
    <property type="nucleotide sequence ID" value="NZ_JAODNW010000017.1"/>
</dbReference>
<reference evidence="3 4" key="1">
    <citation type="submission" date="2024-09" db="EMBL/GenBank/DDBJ databases">
        <authorList>
            <person name="Sun Q."/>
            <person name="Mori K."/>
        </authorList>
    </citation>
    <scope>NUCLEOTIDE SEQUENCE [LARGE SCALE GENOMIC DNA]</scope>
    <source>
        <strain evidence="3 4">CCM 8543</strain>
    </source>
</reference>
<sequence>MSGRAGQPFFRPAGNGVELFVRLTPKAARDAVEGVGETADGRRHLKARVRAVPEDGKANRALEKLVAGWLGVAARDVAVTGGATARLKTLAIAGDARALAARLAVLAEKGG</sequence>
<comment type="similarity">
    <text evidence="1 2">Belongs to the UPF0235 family.</text>
</comment>
<evidence type="ECO:0000313" key="4">
    <source>
        <dbReference type="Proteomes" id="UP001589755"/>
    </source>
</evidence>